<dbReference type="SUPFAM" id="SSF48613">
    <property type="entry name" value="Heme oxygenase-like"/>
    <property type="match status" value="1"/>
</dbReference>
<evidence type="ECO:0000313" key="3">
    <source>
        <dbReference type="Proteomes" id="UP000297834"/>
    </source>
</evidence>
<evidence type="ECO:0000313" key="2">
    <source>
        <dbReference type="EMBL" id="TEU30687.1"/>
    </source>
</evidence>
<dbReference type="RefSeq" id="WP_134243061.1">
    <property type="nucleotide sequence ID" value="NZ_SNTY01000005.1"/>
</dbReference>
<protein>
    <submittedName>
        <fullName evidence="2">Iron-containing redox enzyme family protein</fullName>
    </submittedName>
</protein>
<accession>A0A4Y7XFT6</accession>
<feature type="region of interest" description="Disordered" evidence="1">
    <location>
        <begin position="1"/>
        <end position="29"/>
    </location>
</feature>
<dbReference type="OrthoDB" id="3523588at2"/>
<dbReference type="Gene3D" id="1.20.910.10">
    <property type="entry name" value="Heme oxygenase-like"/>
    <property type="match status" value="1"/>
</dbReference>
<dbReference type="AlphaFoldDB" id="A0A4Y7XFT6"/>
<keyword evidence="3" id="KW-1185">Reference proteome</keyword>
<sequence length="272" mass="30974">MNSLNNSIDSITPTLNGSQTKDSQAKKAYSHELEITPHNEWSQAFWDQLLPAKNRVSQHPLFQDLATGRLSLACFKHALLNFYPLVAHFPSYMAMSLAKATAFQLPGVTEARNWLIQNIKVEERHLYWYQDWALGFGLTVDELDHVCPPAAMNAVNHYLWSVAYRGTLAETIAATNLAIEWATGDWTIQVYKGIEAYAKHPEIQISSRTVAWLRAHAHYDDLHPYEAMELIKRLCNHDVVMQQKALQAAQQGLAYYELALDECYKIQKLSKA</sequence>
<evidence type="ECO:0000256" key="1">
    <source>
        <dbReference type="SAM" id="MobiDB-lite"/>
    </source>
</evidence>
<dbReference type="InterPro" id="IPR016084">
    <property type="entry name" value="Haem_Oase-like_multi-hlx"/>
</dbReference>
<reference evidence="2 3" key="1">
    <citation type="submission" date="2019-03" db="EMBL/GenBank/DDBJ databases">
        <title>Alkanindiges illinoisensis: a potential pathogenic isolated from ascites of a gastric cancer patient with abdominal metastasis.</title>
        <authorList>
            <person name="Hu X."/>
            <person name="Yang B."/>
            <person name="Yan X."/>
            <person name="Lin L."/>
            <person name="Zhao H."/>
            <person name="Zhou F."/>
            <person name="Su B."/>
            <person name="Chen J."/>
            <person name="Rui Y."/>
            <person name="Wang Q."/>
            <person name="Zheng L."/>
        </authorList>
    </citation>
    <scope>NUCLEOTIDE SEQUENCE [LARGE SCALE GENOMIC DNA]</scope>
    <source>
        <strain evidence="2 3">NFYY 23406</strain>
    </source>
</reference>
<feature type="compositionally biased region" description="Polar residues" evidence="1">
    <location>
        <begin position="1"/>
        <end position="22"/>
    </location>
</feature>
<dbReference type="Proteomes" id="UP000297834">
    <property type="component" value="Unassembled WGS sequence"/>
</dbReference>
<dbReference type="Pfam" id="PF14518">
    <property type="entry name" value="Haem_oxygenas_2"/>
    <property type="match status" value="1"/>
</dbReference>
<dbReference type="EMBL" id="SNTY01000005">
    <property type="protein sequence ID" value="TEU30687.1"/>
    <property type="molecule type" value="Genomic_DNA"/>
</dbReference>
<name>A0A4Y7XFT6_9GAMM</name>
<proteinExistence type="predicted"/>
<gene>
    <name evidence="2" type="ORF">E2B99_00510</name>
</gene>
<comment type="caution">
    <text evidence="2">The sequence shown here is derived from an EMBL/GenBank/DDBJ whole genome shotgun (WGS) entry which is preliminary data.</text>
</comment>
<organism evidence="2 3">
    <name type="scientific">Alkanindiges illinoisensis</name>
    <dbReference type="NCBI Taxonomy" id="197183"/>
    <lineage>
        <taxon>Bacteria</taxon>
        <taxon>Pseudomonadati</taxon>
        <taxon>Pseudomonadota</taxon>
        <taxon>Gammaproteobacteria</taxon>
        <taxon>Moraxellales</taxon>
        <taxon>Moraxellaceae</taxon>
        <taxon>Alkanindiges</taxon>
    </lineage>
</organism>